<organism evidence="1 2">
    <name type="scientific">Pseudoalteromonas phage J2-1</name>
    <dbReference type="NCBI Taxonomy" id="2023998"/>
    <lineage>
        <taxon>Viruses</taxon>
        <taxon>Duplodnaviria</taxon>
        <taxon>Heunggongvirae</taxon>
        <taxon>Uroviricota</taxon>
        <taxon>Caudoviricetes</taxon>
        <taxon>Qingdaovirus</taxon>
        <taxon>Qingdaovirus J21</taxon>
    </lineage>
</organism>
<name>A0A223LHA2_9CAUD</name>
<keyword evidence="2" id="KW-1185">Reference proteome</keyword>
<reference evidence="1 2" key="1">
    <citation type="submission" date="2017-06" db="EMBL/GenBank/DDBJ databases">
        <title>A Novel Lytic Pseudoalteromonas phage Isolated from Qingdao coast of China.</title>
        <authorList>
            <person name="Li H."/>
        </authorList>
    </citation>
    <scope>NUCLEOTIDE SEQUENCE [LARGE SCALE GENOMIC DNA]</scope>
</reference>
<dbReference type="KEGG" id="vg:54981668"/>
<proteinExistence type="predicted"/>
<dbReference type="RefSeq" id="YP_009791486.1">
    <property type="nucleotide sequence ID" value="NC_047839.1"/>
</dbReference>
<dbReference type="EMBL" id="MF370964">
    <property type="protein sequence ID" value="ASU03345.1"/>
    <property type="molecule type" value="Genomic_DNA"/>
</dbReference>
<protein>
    <submittedName>
        <fullName evidence="1">Uncharacterized protein</fullName>
    </submittedName>
</protein>
<evidence type="ECO:0000313" key="1">
    <source>
        <dbReference type="EMBL" id="ASU03345.1"/>
    </source>
</evidence>
<sequence>MINLDSLDKWERYFVIRGCEPFFLTYKSPKWQDSAVNTLVKEFGKEYEIPIRVILTAAAKARRYNDKGCMFPLNANEYSSTTPLMQKTGKKISYRKTRRLLDLMEEKGYFKVYKGYFKHDNDSMPSYLVFHEKLLSMLDKNLCKKYAINKTDGMQFVEIIDEEASTKNKNVFKTNSKFKGVGSLTKEIKLVNKVLSENKITFEGEVCTVVYKRRFHSCIKQGGRWYVVGSFQTESSDKRYTIEINDEASTEVDFKFIHPSIFATLEGITLAEEYDPYNIKHLLNTTLSEKEVRSLCKVAMMALLYASNRGTALYEIRGLLKDECVGDINEKDILEALEEHNFFLHKYFYTKENWKLAQFIDSQIATNIMMHFANNGEVCLCYHDSFIVKKDQQDELINLMRDSWRKVLGNIDNFNYKVEF</sequence>
<dbReference type="Proteomes" id="UP000222256">
    <property type="component" value="Segment"/>
</dbReference>
<accession>A0A223LHA2</accession>
<evidence type="ECO:0000313" key="2">
    <source>
        <dbReference type="Proteomes" id="UP000222256"/>
    </source>
</evidence>
<dbReference type="GeneID" id="54981668"/>